<dbReference type="RefSeq" id="WP_319614985.1">
    <property type="nucleotide sequence ID" value="NZ_JAWXYB010000018.1"/>
</dbReference>
<comment type="caution">
    <text evidence="4">The sequence shown here is derived from an EMBL/GenBank/DDBJ whole genome shotgun (WGS) entry which is preliminary data.</text>
</comment>
<evidence type="ECO:0000313" key="5">
    <source>
        <dbReference type="Proteomes" id="UP001279553"/>
    </source>
</evidence>
<dbReference type="InterPro" id="IPR005182">
    <property type="entry name" value="YdbS-like_PH"/>
</dbReference>
<feature type="transmembrane region" description="Helical" evidence="2">
    <location>
        <begin position="77"/>
        <end position="99"/>
    </location>
</feature>
<keyword evidence="2" id="KW-1133">Transmembrane helix</keyword>
<evidence type="ECO:0000259" key="3">
    <source>
        <dbReference type="Pfam" id="PF03703"/>
    </source>
</evidence>
<dbReference type="Pfam" id="PF03703">
    <property type="entry name" value="bPH_2"/>
    <property type="match status" value="1"/>
</dbReference>
<organism evidence="4 5">
    <name type="scientific">Acidiphilium acidophilum</name>
    <name type="common">Thiobacillus acidophilus</name>
    <dbReference type="NCBI Taxonomy" id="76588"/>
    <lineage>
        <taxon>Bacteria</taxon>
        <taxon>Pseudomonadati</taxon>
        <taxon>Pseudomonadota</taxon>
        <taxon>Alphaproteobacteria</taxon>
        <taxon>Acetobacterales</taxon>
        <taxon>Acidocellaceae</taxon>
        <taxon>Acidiphilium</taxon>
    </lineage>
</organism>
<sequence>MSAPHDQAARRTPTRGLPHELPAGETLLWQGAPSFRALAFGAFHLRFWAIYVAIMLAWGIISALISHHSMQMAEAAGFWSLFLGVLALGLVLGFALLTARTTIYSITSKRVVISYGAAIRKHFNLPFRAILSADLRTAPDGTGDIVMAPEADRNLSYILLWPHVRAGRRARVEPVLRGIPEAGRVARLLAEALDPARPATLPIPALTPSRGDIRQDNGAMTPSLASRGHAA</sequence>
<dbReference type="InterPro" id="IPR054839">
    <property type="entry name" value="puhB_PGC"/>
</dbReference>
<evidence type="ECO:0000256" key="1">
    <source>
        <dbReference type="SAM" id="MobiDB-lite"/>
    </source>
</evidence>
<dbReference type="NCBIfam" id="NF040894">
    <property type="entry name" value="puhB_PGC"/>
    <property type="match status" value="1"/>
</dbReference>
<feature type="transmembrane region" description="Helical" evidence="2">
    <location>
        <begin position="45"/>
        <end position="65"/>
    </location>
</feature>
<gene>
    <name evidence="4" type="primary">puhB</name>
    <name evidence="4" type="ORF">SIL87_15385</name>
</gene>
<evidence type="ECO:0000256" key="2">
    <source>
        <dbReference type="SAM" id="Phobius"/>
    </source>
</evidence>
<keyword evidence="5" id="KW-1185">Reference proteome</keyword>
<protein>
    <submittedName>
        <fullName evidence="4">Photosynthetic complex putative assembly protein PuhB</fullName>
    </submittedName>
</protein>
<proteinExistence type="predicted"/>
<accession>A0AAW9DSS0</accession>
<dbReference type="AlphaFoldDB" id="A0AAW9DSS0"/>
<name>A0AAW9DSS0_ACIAO</name>
<dbReference type="Proteomes" id="UP001279553">
    <property type="component" value="Unassembled WGS sequence"/>
</dbReference>
<keyword evidence="2" id="KW-0472">Membrane</keyword>
<feature type="region of interest" description="Disordered" evidence="1">
    <location>
        <begin position="204"/>
        <end position="231"/>
    </location>
</feature>
<keyword evidence="2" id="KW-0812">Transmembrane</keyword>
<reference evidence="4 5" key="1">
    <citation type="submission" date="2023-11" db="EMBL/GenBank/DDBJ databases">
        <title>MicrobeMod: A computational toolkit for identifying prokaryotic methylation and restriction-modification with nanopore sequencing.</title>
        <authorList>
            <person name="Crits-Christoph A."/>
            <person name="Kang S.C."/>
            <person name="Lee H."/>
            <person name="Ostrov N."/>
        </authorList>
    </citation>
    <scope>NUCLEOTIDE SEQUENCE [LARGE SCALE GENOMIC DNA]</scope>
    <source>
        <strain evidence="4 5">DSMZ 700</strain>
    </source>
</reference>
<dbReference type="EMBL" id="JAWXYB010000018">
    <property type="protein sequence ID" value="MDX5932139.1"/>
    <property type="molecule type" value="Genomic_DNA"/>
</dbReference>
<feature type="domain" description="YdbS-like PH" evidence="3">
    <location>
        <begin position="100"/>
        <end position="188"/>
    </location>
</feature>
<evidence type="ECO:0000313" key="4">
    <source>
        <dbReference type="EMBL" id="MDX5932139.1"/>
    </source>
</evidence>